<protein>
    <submittedName>
        <fullName evidence="1">Uncharacterized protein</fullName>
    </submittedName>
</protein>
<name>A0ACB8TPR3_9APHY</name>
<proteinExistence type="predicted"/>
<keyword evidence="2" id="KW-1185">Reference proteome</keyword>
<organism evidence="1 2">
    <name type="scientific">Irpex rosettiformis</name>
    <dbReference type="NCBI Taxonomy" id="378272"/>
    <lineage>
        <taxon>Eukaryota</taxon>
        <taxon>Fungi</taxon>
        <taxon>Dikarya</taxon>
        <taxon>Basidiomycota</taxon>
        <taxon>Agaricomycotina</taxon>
        <taxon>Agaricomycetes</taxon>
        <taxon>Polyporales</taxon>
        <taxon>Irpicaceae</taxon>
        <taxon>Irpex</taxon>
    </lineage>
</organism>
<evidence type="ECO:0000313" key="1">
    <source>
        <dbReference type="EMBL" id="KAI0083972.1"/>
    </source>
</evidence>
<dbReference type="Proteomes" id="UP001055072">
    <property type="component" value="Unassembled WGS sequence"/>
</dbReference>
<reference evidence="1" key="1">
    <citation type="journal article" date="2021" name="Environ. Microbiol.">
        <title>Gene family expansions and transcriptome signatures uncover fungal adaptations to wood decay.</title>
        <authorList>
            <person name="Hage H."/>
            <person name="Miyauchi S."/>
            <person name="Viragh M."/>
            <person name="Drula E."/>
            <person name="Min B."/>
            <person name="Chaduli D."/>
            <person name="Navarro D."/>
            <person name="Favel A."/>
            <person name="Norest M."/>
            <person name="Lesage-Meessen L."/>
            <person name="Balint B."/>
            <person name="Merenyi Z."/>
            <person name="de Eugenio L."/>
            <person name="Morin E."/>
            <person name="Martinez A.T."/>
            <person name="Baldrian P."/>
            <person name="Stursova M."/>
            <person name="Martinez M.J."/>
            <person name="Novotny C."/>
            <person name="Magnuson J.K."/>
            <person name="Spatafora J.W."/>
            <person name="Maurice S."/>
            <person name="Pangilinan J."/>
            <person name="Andreopoulos W."/>
            <person name="LaButti K."/>
            <person name="Hundley H."/>
            <person name="Na H."/>
            <person name="Kuo A."/>
            <person name="Barry K."/>
            <person name="Lipzen A."/>
            <person name="Henrissat B."/>
            <person name="Riley R."/>
            <person name="Ahrendt S."/>
            <person name="Nagy L.G."/>
            <person name="Grigoriev I.V."/>
            <person name="Martin F."/>
            <person name="Rosso M.N."/>
        </authorList>
    </citation>
    <scope>NUCLEOTIDE SEQUENCE</scope>
    <source>
        <strain evidence="1">CBS 384.51</strain>
    </source>
</reference>
<dbReference type="EMBL" id="MU274949">
    <property type="protein sequence ID" value="KAI0083972.1"/>
    <property type="molecule type" value="Genomic_DNA"/>
</dbReference>
<gene>
    <name evidence="1" type="ORF">BDY19DRAFT_910163</name>
</gene>
<accession>A0ACB8TPR3</accession>
<sequence length="183" mass="21504">MYASRGKRYFFLTNRHLRHVLIFKSTVRVGNDKWSRGGRTKQQEGTTTYPSPFFVRSTGTYRHSFEIFLESSNTDSRNTRVAKKKRGKSAFRQHSLLSELVLHFCDEGVDCQPSQDRIHWKSQRMKLSMSFFDKSTKTSLFETHHFMHTNLGTVKMLVVDEAYYKYLSPHNQDSELMSSLVFQ</sequence>
<comment type="caution">
    <text evidence="1">The sequence shown here is derived from an EMBL/GenBank/DDBJ whole genome shotgun (WGS) entry which is preliminary data.</text>
</comment>
<evidence type="ECO:0000313" key="2">
    <source>
        <dbReference type="Proteomes" id="UP001055072"/>
    </source>
</evidence>